<accession>A0ABR1VQL0</accession>
<evidence type="ECO:0000256" key="1">
    <source>
        <dbReference type="SAM" id="MobiDB-lite"/>
    </source>
</evidence>
<comment type="caution">
    <text evidence="2">The sequence shown here is derived from an EMBL/GenBank/DDBJ whole genome shotgun (WGS) entry which is preliminary data.</text>
</comment>
<protein>
    <submittedName>
        <fullName evidence="2">Uncharacterized protein</fullName>
    </submittedName>
</protein>
<reference evidence="2 3" key="1">
    <citation type="submission" date="2023-01" db="EMBL/GenBank/DDBJ databases">
        <title>Analysis of 21 Apiospora genomes using comparative genomics revels a genus with tremendous synthesis potential of carbohydrate active enzymes and secondary metabolites.</title>
        <authorList>
            <person name="Sorensen T."/>
        </authorList>
    </citation>
    <scope>NUCLEOTIDE SEQUENCE [LARGE SCALE GENOMIC DNA]</scope>
    <source>
        <strain evidence="2 3">CBS 83171</strain>
    </source>
</reference>
<evidence type="ECO:0000313" key="2">
    <source>
        <dbReference type="EMBL" id="KAK8072500.1"/>
    </source>
</evidence>
<organism evidence="2 3">
    <name type="scientific">Apiospora saccharicola</name>
    <dbReference type="NCBI Taxonomy" id="335842"/>
    <lineage>
        <taxon>Eukaryota</taxon>
        <taxon>Fungi</taxon>
        <taxon>Dikarya</taxon>
        <taxon>Ascomycota</taxon>
        <taxon>Pezizomycotina</taxon>
        <taxon>Sordariomycetes</taxon>
        <taxon>Xylariomycetidae</taxon>
        <taxon>Amphisphaeriales</taxon>
        <taxon>Apiosporaceae</taxon>
        <taxon>Apiospora</taxon>
    </lineage>
</organism>
<dbReference type="EMBL" id="JAQQWM010000003">
    <property type="protein sequence ID" value="KAK8072500.1"/>
    <property type="molecule type" value="Genomic_DNA"/>
</dbReference>
<dbReference type="Proteomes" id="UP001446871">
    <property type="component" value="Unassembled WGS sequence"/>
</dbReference>
<feature type="region of interest" description="Disordered" evidence="1">
    <location>
        <begin position="37"/>
        <end position="77"/>
    </location>
</feature>
<keyword evidence="3" id="KW-1185">Reference proteome</keyword>
<name>A0ABR1VQL0_9PEZI</name>
<proteinExistence type="predicted"/>
<evidence type="ECO:0000313" key="3">
    <source>
        <dbReference type="Proteomes" id="UP001446871"/>
    </source>
</evidence>
<feature type="compositionally biased region" description="Basic and acidic residues" evidence="1">
    <location>
        <begin position="55"/>
        <end position="69"/>
    </location>
</feature>
<gene>
    <name evidence="2" type="ORF">PG996_005848</name>
</gene>
<sequence length="77" mass="8467">METARTAALQPAGRFLQEGLIEQGARLLGQVDVRIRGRPKADGGLDPNKSYESGNMRRHDEEMAVERMAGRSGQDDV</sequence>